<organism evidence="7 8">
    <name type="scientific">Phlyctema vagabunda</name>
    <dbReference type="NCBI Taxonomy" id="108571"/>
    <lineage>
        <taxon>Eukaryota</taxon>
        <taxon>Fungi</taxon>
        <taxon>Dikarya</taxon>
        <taxon>Ascomycota</taxon>
        <taxon>Pezizomycotina</taxon>
        <taxon>Leotiomycetes</taxon>
        <taxon>Helotiales</taxon>
        <taxon>Dermateaceae</taxon>
        <taxon>Phlyctema</taxon>
    </lineage>
</organism>
<evidence type="ECO:0000256" key="5">
    <source>
        <dbReference type="SAM" id="SignalP"/>
    </source>
</evidence>
<evidence type="ECO:0000313" key="7">
    <source>
        <dbReference type="EMBL" id="KAL3419257.1"/>
    </source>
</evidence>
<evidence type="ECO:0000256" key="3">
    <source>
        <dbReference type="ARBA" id="ARBA00022827"/>
    </source>
</evidence>
<dbReference type="PANTHER" id="PTHR42973:SF34">
    <property type="entry name" value="FAD BINDING DOMAIN PROTEIN (AFU_ORTHOLOGUE AFUA_3G02770)"/>
    <property type="match status" value="1"/>
</dbReference>
<proteinExistence type="inferred from homology"/>
<comment type="caution">
    <text evidence="7">The sequence shown here is derived from an EMBL/GenBank/DDBJ whole genome shotgun (WGS) entry which is preliminary data.</text>
</comment>
<dbReference type="InterPro" id="IPR016167">
    <property type="entry name" value="FAD-bd_PCMH_sub1"/>
</dbReference>
<dbReference type="Proteomes" id="UP001629113">
    <property type="component" value="Unassembled WGS sequence"/>
</dbReference>
<dbReference type="InterPro" id="IPR050416">
    <property type="entry name" value="FAD-linked_Oxidoreductase"/>
</dbReference>
<evidence type="ECO:0000313" key="8">
    <source>
        <dbReference type="Proteomes" id="UP001629113"/>
    </source>
</evidence>
<feature type="chain" id="PRO_5045208496" evidence="5">
    <location>
        <begin position="21"/>
        <end position="529"/>
    </location>
</feature>
<evidence type="ECO:0000256" key="2">
    <source>
        <dbReference type="ARBA" id="ARBA00022630"/>
    </source>
</evidence>
<evidence type="ECO:0000256" key="4">
    <source>
        <dbReference type="ARBA" id="ARBA00023002"/>
    </source>
</evidence>
<dbReference type="InterPro" id="IPR016166">
    <property type="entry name" value="FAD-bd_PCMH"/>
</dbReference>
<dbReference type="EMBL" id="JBFCZG010000008">
    <property type="protein sequence ID" value="KAL3419257.1"/>
    <property type="molecule type" value="Genomic_DNA"/>
</dbReference>
<protein>
    <submittedName>
        <fullName evidence="7">FAD binding domain-containing protein</fullName>
    </submittedName>
</protein>
<keyword evidence="4" id="KW-0560">Oxidoreductase</keyword>
<dbReference type="InterPro" id="IPR016169">
    <property type="entry name" value="FAD-bd_PCMH_sub2"/>
</dbReference>
<keyword evidence="3" id="KW-0274">FAD</keyword>
<feature type="signal peptide" evidence="5">
    <location>
        <begin position="1"/>
        <end position="20"/>
    </location>
</feature>
<dbReference type="SUPFAM" id="SSF56176">
    <property type="entry name" value="FAD-binding/transporter-associated domain-like"/>
    <property type="match status" value="1"/>
</dbReference>
<gene>
    <name evidence="7" type="ORF">PVAG01_09479</name>
</gene>
<dbReference type="InterPro" id="IPR006094">
    <property type="entry name" value="Oxid_FAD_bind_N"/>
</dbReference>
<dbReference type="Pfam" id="PF01565">
    <property type="entry name" value="FAD_binding_4"/>
    <property type="match status" value="1"/>
</dbReference>
<name>A0ABR4P7V1_9HELO</name>
<dbReference type="PANTHER" id="PTHR42973">
    <property type="entry name" value="BINDING OXIDOREDUCTASE, PUTATIVE (AFU_ORTHOLOGUE AFUA_1G17690)-RELATED"/>
    <property type="match status" value="1"/>
</dbReference>
<dbReference type="Gene3D" id="3.30.43.10">
    <property type="entry name" value="Uridine Diphospho-n-acetylenolpyruvylglucosamine Reductase, domain 2"/>
    <property type="match status" value="1"/>
</dbReference>
<keyword evidence="8" id="KW-1185">Reference proteome</keyword>
<dbReference type="Gene3D" id="3.30.465.10">
    <property type="match status" value="1"/>
</dbReference>
<reference evidence="7 8" key="1">
    <citation type="submission" date="2024-06" db="EMBL/GenBank/DDBJ databases">
        <title>Complete genome of Phlyctema vagabunda strain 19-DSS-EL-015.</title>
        <authorList>
            <person name="Fiorenzani C."/>
        </authorList>
    </citation>
    <scope>NUCLEOTIDE SEQUENCE [LARGE SCALE GENOMIC DNA]</scope>
    <source>
        <strain evidence="7 8">19-DSS-EL-015</strain>
    </source>
</reference>
<keyword evidence="5" id="KW-0732">Signal</keyword>
<evidence type="ECO:0000259" key="6">
    <source>
        <dbReference type="PROSITE" id="PS51387"/>
    </source>
</evidence>
<dbReference type="Gene3D" id="3.40.462.20">
    <property type="match status" value="1"/>
</dbReference>
<keyword evidence="2" id="KW-0285">Flavoprotein</keyword>
<feature type="domain" description="FAD-binding PCMH-type" evidence="6">
    <location>
        <begin position="93"/>
        <end position="264"/>
    </location>
</feature>
<dbReference type="PROSITE" id="PS51387">
    <property type="entry name" value="FAD_PCMH"/>
    <property type="match status" value="1"/>
</dbReference>
<accession>A0ABR4P7V1</accession>
<sequence length="529" mass="56462">MRFLSASLLALGLSSFKAVAEITTLTLDEVDSQIASYLQGLENGTLSERSIESPTGCTLACGFLNFILPGQISYPNSPIYEFLKSQYWSVQQYDASPVCRFSPTSAASVSVGVLAARVSQCQFAAKSGGHAAFYGASNINGGITFDLAKLNQVTVSANKKQVSLGPGNVWYDVYSTLTPMGLSVIGGRVAAIGVGGLTLGGGISFFSARYGWACDNVNNYQVVFADGTIRDVNYASYPDLYFALRGGGNNFGIVTRFDVVAFPQGDMWGGSDTYLYDAATAAALNTAFENVNVNIPSDPYASVILAYGYAQSIGQYAISSILEYGKPVANPPILANFTAVPGAIASTLRITNLPDLTVELNNSNPGGFRESYWTLMVKNGAALMTDLVEIFMEETDAIKDASGILPSYVFQPISTAMTSQFSKNGGNALGISAADGPLVLINISISWLSASDDARILRAARNMVDRSNAAAYAAGLGYPFLYENYAALEQKVFQSYGEKNLQKLRAVSKKYDPAGVWQKLQPGYFKLGL</sequence>
<dbReference type="InterPro" id="IPR036318">
    <property type="entry name" value="FAD-bd_PCMH-like_sf"/>
</dbReference>
<evidence type="ECO:0000256" key="1">
    <source>
        <dbReference type="ARBA" id="ARBA00005466"/>
    </source>
</evidence>
<comment type="similarity">
    <text evidence="1">Belongs to the oxygen-dependent FAD-linked oxidoreductase family.</text>
</comment>